<dbReference type="InterPro" id="IPR036775">
    <property type="entry name" value="DNA_pol_Y-fam_lit_finger_sf"/>
</dbReference>
<feature type="site" description="Substrate discrimination" evidence="17">
    <location>
        <position position="15"/>
    </location>
</feature>
<feature type="active site" evidence="17">
    <location>
        <position position="104"/>
    </location>
</feature>
<feature type="binding site" evidence="17">
    <location>
        <position position="103"/>
    </location>
    <ligand>
        <name>Mg(2+)</name>
        <dbReference type="ChEBI" id="CHEBI:18420"/>
    </ligand>
</feature>
<reference evidence="19 20" key="1">
    <citation type="submission" date="2019-10" db="EMBL/GenBank/DDBJ databases">
        <title>Genomic analysis of Raineyella sp. CBA3103.</title>
        <authorList>
            <person name="Roh S.W."/>
        </authorList>
    </citation>
    <scope>NUCLEOTIDE SEQUENCE [LARGE SCALE GENOMIC DNA]</scope>
    <source>
        <strain evidence="19 20">CBA3103</strain>
    </source>
</reference>
<dbReference type="GO" id="GO:0006281">
    <property type="term" value="P:DNA repair"/>
    <property type="evidence" value="ECO:0007669"/>
    <property type="project" value="UniProtKB-UniRule"/>
</dbReference>
<dbReference type="InterPro" id="IPR017961">
    <property type="entry name" value="DNA_pol_Y-fam_little_finger"/>
</dbReference>
<keyword evidence="11 17" id="KW-0460">Magnesium</keyword>
<dbReference type="NCBIfam" id="NF002677">
    <property type="entry name" value="PRK02406.1"/>
    <property type="match status" value="1"/>
</dbReference>
<dbReference type="CDD" id="cd03586">
    <property type="entry name" value="PolY_Pol_IV_kappa"/>
    <property type="match status" value="1"/>
</dbReference>
<dbReference type="InterPro" id="IPR043128">
    <property type="entry name" value="Rev_trsase/Diguanyl_cyclase"/>
</dbReference>
<dbReference type="Proteomes" id="UP000386847">
    <property type="component" value="Chromosome"/>
</dbReference>
<dbReference type="Gene3D" id="1.10.150.20">
    <property type="entry name" value="5' to 3' exonuclease, C-terminal subdomain"/>
    <property type="match status" value="1"/>
</dbReference>
<dbReference type="InterPro" id="IPR001126">
    <property type="entry name" value="UmuC"/>
</dbReference>
<dbReference type="Gene3D" id="3.40.1170.60">
    <property type="match status" value="1"/>
</dbReference>
<dbReference type="KEGG" id="rain:Rai3103_11705"/>
<evidence type="ECO:0000313" key="20">
    <source>
        <dbReference type="Proteomes" id="UP000386847"/>
    </source>
</evidence>
<feature type="domain" description="UmuC" evidence="18">
    <location>
        <begin position="6"/>
        <end position="185"/>
    </location>
</feature>
<evidence type="ECO:0000256" key="1">
    <source>
        <dbReference type="ARBA" id="ARBA00004496"/>
    </source>
</evidence>
<evidence type="ECO:0000256" key="2">
    <source>
        <dbReference type="ARBA" id="ARBA00010945"/>
    </source>
</evidence>
<comment type="subcellular location">
    <subcellularLocation>
        <location evidence="1 17">Cytoplasm</location>
    </subcellularLocation>
</comment>
<comment type="similarity">
    <text evidence="2 17">Belongs to the DNA polymerase type-Y family.</text>
</comment>
<proteinExistence type="inferred from homology"/>
<evidence type="ECO:0000313" key="19">
    <source>
        <dbReference type="EMBL" id="QGF24224.1"/>
    </source>
</evidence>
<dbReference type="EC" id="2.7.7.7" evidence="17"/>
<accession>A0A5Q2FFD4</accession>
<keyword evidence="6 17" id="KW-0808">Transferase</keyword>
<dbReference type="AlphaFoldDB" id="A0A5Q2FFD4"/>
<keyword evidence="10 17" id="KW-0227">DNA damage</keyword>
<protein>
    <recommendedName>
        <fullName evidence="17">DNA polymerase IV</fullName>
        <shortName evidence="17">Pol IV</shortName>
        <ecNumber evidence="17">2.7.7.7</ecNumber>
    </recommendedName>
</protein>
<dbReference type="InterPro" id="IPR050116">
    <property type="entry name" value="DNA_polymerase-Y"/>
</dbReference>
<dbReference type="Pfam" id="PF21999">
    <property type="entry name" value="IMS_HHH_1"/>
    <property type="match status" value="1"/>
</dbReference>
<dbReference type="SUPFAM" id="SSF56672">
    <property type="entry name" value="DNA/RNA polymerases"/>
    <property type="match status" value="1"/>
</dbReference>
<keyword evidence="8 17" id="KW-0235">DNA replication</keyword>
<dbReference type="PANTHER" id="PTHR11076:SF33">
    <property type="entry name" value="DNA POLYMERASE KAPPA"/>
    <property type="match status" value="1"/>
</dbReference>
<comment type="function">
    <text evidence="15 17">Poorly processive, error-prone DNA polymerase involved in untargeted mutagenesis. Copies undamaged DNA at stalled replication forks, which arise in vivo from mismatched or misaligned primer ends. These misaligned primers can be extended by PolIV. Exhibits no 3'-5' exonuclease (proofreading) activity. May be involved in translesional synthesis, in conjunction with the beta clamp from PolIII.</text>
</comment>
<comment type="subunit">
    <text evidence="3 17">Monomer.</text>
</comment>
<dbReference type="Pfam" id="PF00817">
    <property type="entry name" value="IMS"/>
    <property type="match status" value="1"/>
</dbReference>
<organism evidence="19 20">
    <name type="scientific">Raineyella fluvialis</name>
    <dbReference type="NCBI Taxonomy" id="2662261"/>
    <lineage>
        <taxon>Bacteria</taxon>
        <taxon>Bacillati</taxon>
        <taxon>Actinomycetota</taxon>
        <taxon>Actinomycetes</taxon>
        <taxon>Propionibacteriales</taxon>
        <taxon>Propionibacteriaceae</taxon>
        <taxon>Raineyella</taxon>
    </lineage>
</organism>
<dbReference type="FunFam" id="3.40.1170.60:FF:000001">
    <property type="entry name" value="DNA polymerase IV"/>
    <property type="match status" value="1"/>
</dbReference>
<evidence type="ECO:0000256" key="9">
    <source>
        <dbReference type="ARBA" id="ARBA00022723"/>
    </source>
</evidence>
<keyword evidence="14 17" id="KW-0234">DNA repair</keyword>
<dbReference type="InterPro" id="IPR022880">
    <property type="entry name" value="DNApol_IV"/>
</dbReference>
<evidence type="ECO:0000256" key="13">
    <source>
        <dbReference type="ARBA" id="ARBA00023125"/>
    </source>
</evidence>
<gene>
    <name evidence="17 19" type="primary">dinB</name>
    <name evidence="19" type="ORF">Rai3103_11705</name>
</gene>
<feature type="binding site" evidence="17">
    <location>
        <position position="10"/>
    </location>
    <ligand>
        <name>Mg(2+)</name>
        <dbReference type="ChEBI" id="CHEBI:18420"/>
    </ligand>
</feature>
<dbReference type="Gene3D" id="3.30.1490.100">
    <property type="entry name" value="DNA polymerase, Y-family, little finger domain"/>
    <property type="match status" value="1"/>
</dbReference>
<keyword evidence="7 17" id="KW-0548">Nucleotidyltransferase</keyword>
<dbReference type="HAMAP" id="MF_01113">
    <property type="entry name" value="DNApol_IV"/>
    <property type="match status" value="1"/>
</dbReference>
<evidence type="ECO:0000256" key="8">
    <source>
        <dbReference type="ARBA" id="ARBA00022705"/>
    </source>
</evidence>
<evidence type="ECO:0000256" key="10">
    <source>
        <dbReference type="ARBA" id="ARBA00022763"/>
    </source>
</evidence>
<dbReference type="GO" id="GO:0009432">
    <property type="term" value="P:SOS response"/>
    <property type="evidence" value="ECO:0007669"/>
    <property type="project" value="TreeGrafter"/>
</dbReference>
<dbReference type="FunFam" id="3.30.1490.100:FF:000004">
    <property type="entry name" value="DNA polymerase IV"/>
    <property type="match status" value="1"/>
</dbReference>
<dbReference type="Pfam" id="PF11799">
    <property type="entry name" value="IMS_C"/>
    <property type="match status" value="1"/>
</dbReference>
<dbReference type="GO" id="GO:0000287">
    <property type="term" value="F:magnesium ion binding"/>
    <property type="evidence" value="ECO:0007669"/>
    <property type="project" value="UniProtKB-UniRule"/>
</dbReference>
<evidence type="ECO:0000256" key="16">
    <source>
        <dbReference type="ARBA" id="ARBA00049244"/>
    </source>
</evidence>
<sequence length="391" mass="43299">MSGRVIAHLDLDAFYVSVELRRRPELRGRPVFVGGQHRGVVLSASYEARARGVRSAMPSVTARRLCPEAIVVQPDMEAYVEASRAVFAIMDTVTDVVEGASVDEAYLDLTATRSRLGRPEQVVADLRARILSEQGLPCSVGLAPNPFVAKMASVAAKPDGMLVVPQGRVTDFLWPLPVEQMWGVGESTAATLNWLGLRTIGDLARTAPATLQRALGPRQGEKLVDLANGRDPRRLTDRRPEEHERSIGAQETFPADVYDPEVVHRELLRLAERTSARLRRARLVGRTVTLSLRFANFSALTRSMTLTEPTDLTDEIHRRAVSLYDRLGLQRARVRQVGIRMEGLRDSATVSTQADLFTPDQGWREATAAIDRANLRFGPHAVQRASLTRTW</sequence>
<keyword evidence="5 17" id="KW-0963">Cytoplasm</keyword>
<dbReference type="GO" id="GO:0005829">
    <property type="term" value="C:cytosol"/>
    <property type="evidence" value="ECO:0007669"/>
    <property type="project" value="TreeGrafter"/>
</dbReference>
<dbReference type="InterPro" id="IPR043502">
    <property type="entry name" value="DNA/RNA_pol_sf"/>
</dbReference>
<dbReference type="GO" id="GO:0042276">
    <property type="term" value="P:error-prone translesion synthesis"/>
    <property type="evidence" value="ECO:0007669"/>
    <property type="project" value="TreeGrafter"/>
</dbReference>
<evidence type="ECO:0000256" key="6">
    <source>
        <dbReference type="ARBA" id="ARBA00022679"/>
    </source>
</evidence>
<keyword evidence="12 17" id="KW-0239">DNA-directed DNA polymerase</keyword>
<dbReference type="InterPro" id="IPR053848">
    <property type="entry name" value="IMS_HHH_1"/>
</dbReference>
<dbReference type="EMBL" id="CP045725">
    <property type="protein sequence ID" value="QGF24224.1"/>
    <property type="molecule type" value="Genomic_DNA"/>
</dbReference>
<dbReference type="PROSITE" id="PS50173">
    <property type="entry name" value="UMUC"/>
    <property type="match status" value="1"/>
</dbReference>
<evidence type="ECO:0000256" key="5">
    <source>
        <dbReference type="ARBA" id="ARBA00022490"/>
    </source>
</evidence>
<dbReference type="SUPFAM" id="SSF100879">
    <property type="entry name" value="Lesion bypass DNA polymerase (Y-family), little finger domain"/>
    <property type="match status" value="1"/>
</dbReference>
<evidence type="ECO:0000256" key="12">
    <source>
        <dbReference type="ARBA" id="ARBA00022932"/>
    </source>
</evidence>
<dbReference type="PANTHER" id="PTHR11076">
    <property type="entry name" value="DNA REPAIR POLYMERASE UMUC / TRANSFERASE FAMILY MEMBER"/>
    <property type="match status" value="1"/>
</dbReference>
<comment type="cofactor">
    <cofactor evidence="17">
        <name>Mg(2+)</name>
        <dbReference type="ChEBI" id="CHEBI:18420"/>
    </cofactor>
    <text evidence="17">Binds 2 magnesium ions per subunit.</text>
</comment>
<keyword evidence="13 17" id="KW-0238">DNA-binding</keyword>
<dbReference type="RefSeq" id="WP_153572753.1">
    <property type="nucleotide sequence ID" value="NZ_CP045725.1"/>
</dbReference>
<evidence type="ECO:0000259" key="18">
    <source>
        <dbReference type="PROSITE" id="PS50173"/>
    </source>
</evidence>
<evidence type="ECO:0000256" key="7">
    <source>
        <dbReference type="ARBA" id="ARBA00022695"/>
    </source>
</evidence>
<comment type="catalytic activity">
    <reaction evidence="16 17">
        <text>DNA(n) + a 2'-deoxyribonucleoside 5'-triphosphate = DNA(n+1) + diphosphate</text>
        <dbReference type="Rhea" id="RHEA:22508"/>
        <dbReference type="Rhea" id="RHEA-COMP:17339"/>
        <dbReference type="Rhea" id="RHEA-COMP:17340"/>
        <dbReference type="ChEBI" id="CHEBI:33019"/>
        <dbReference type="ChEBI" id="CHEBI:61560"/>
        <dbReference type="ChEBI" id="CHEBI:173112"/>
        <dbReference type="EC" id="2.7.7.7"/>
    </reaction>
</comment>
<evidence type="ECO:0000256" key="3">
    <source>
        <dbReference type="ARBA" id="ARBA00011245"/>
    </source>
</evidence>
<keyword evidence="9 17" id="KW-0479">Metal-binding</keyword>
<evidence type="ECO:0000256" key="15">
    <source>
        <dbReference type="ARBA" id="ARBA00025589"/>
    </source>
</evidence>
<keyword evidence="4 17" id="KW-0515">Mutator protein</keyword>
<dbReference type="GO" id="GO:0003684">
    <property type="term" value="F:damaged DNA binding"/>
    <property type="evidence" value="ECO:0007669"/>
    <property type="project" value="InterPro"/>
</dbReference>
<name>A0A5Q2FFD4_9ACTN</name>
<dbReference type="Gene3D" id="3.30.70.270">
    <property type="match status" value="1"/>
</dbReference>
<keyword evidence="20" id="KW-1185">Reference proteome</keyword>
<evidence type="ECO:0000256" key="14">
    <source>
        <dbReference type="ARBA" id="ARBA00023204"/>
    </source>
</evidence>
<evidence type="ECO:0000256" key="17">
    <source>
        <dbReference type="HAMAP-Rule" id="MF_01113"/>
    </source>
</evidence>
<dbReference type="GO" id="GO:0006261">
    <property type="term" value="P:DNA-templated DNA replication"/>
    <property type="evidence" value="ECO:0007669"/>
    <property type="project" value="UniProtKB-UniRule"/>
</dbReference>
<evidence type="ECO:0000256" key="11">
    <source>
        <dbReference type="ARBA" id="ARBA00022842"/>
    </source>
</evidence>
<dbReference type="GO" id="GO:0003887">
    <property type="term" value="F:DNA-directed DNA polymerase activity"/>
    <property type="evidence" value="ECO:0007669"/>
    <property type="project" value="UniProtKB-UniRule"/>
</dbReference>
<evidence type="ECO:0000256" key="4">
    <source>
        <dbReference type="ARBA" id="ARBA00022457"/>
    </source>
</evidence>